<evidence type="ECO:0000259" key="16">
    <source>
        <dbReference type="Pfam" id="PF23598"/>
    </source>
</evidence>
<evidence type="ECO:0000313" key="17">
    <source>
        <dbReference type="Proteomes" id="UP001652623"/>
    </source>
</evidence>
<dbReference type="Pfam" id="PF13855">
    <property type="entry name" value="LRR_8"/>
    <property type="match status" value="2"/>
</dbReference>
<evidence type="ECO:0000256" key="6">
    <source>
        <dbReference type="ARBA" id="ARBA00022729"/>
    </source>
</evidence>
<evidence type="ECO:0000256" key="10">
    <source>
        <dbReference type="ARBA" id="ARBA00023170"/>
    </source>
</evidence>
<evidence type="ECO:0000256" key="3">
    <source>
        <dbReference type="ARBA" id="ARBA00022475"/>
    </source>
</evidence>
<keyword evidence="17" id="KW-1185">Reference proteome</keyword>
<evidence type="ECO:0000313" key="18">
    <source>
        <dbReference type="RefSeq" id="XP_015876724.3"/>
    </source>
</evidence>
<feature type="domain" description="Disease resistance R13L4/SHOC-2-like LRR" evidence="16">
    <location>
        <begin position="357"/>
        <end position="506"/>
    </location>
</feature>
<feature type="domain" description="Disease resistance R13L4/SHOC-2-like LRR" evidence="16">
    <location>
        <begin position="95"/>
        <end position="328"/>
    </location>
</feature>
<evidence type="ECO:0000256" key="1">
    <source>
        <dbReference type="ARBA" id="ARBA00004251"/>
    </source>
</evidence>
<feature type="transmembrane region" description="Helical" evidence="13">
    <location>
        <begin position="916"/>
        <end position="939"/>
    </location>
</feature>
<dbReference type="Pfam" id="PF23598">
    <property type="entry name" value="LRR_14"/>
    <property type="match status" value="2"/>
</dbReference>
<dbReference type="RefSeq" id="XP_015876724.3">
    <property type="nucleotide sequence ID" value="XM_016021238.3"/>
</dbReference>
<dbReference type="GeneID" id="107413323"/>
<feature type="signal peptide" evidence="14">
    <location>
        <begin position="1"/>
        <end position="23"/>
    </location>
</feature>
<evidence type="ECO:0000256" key="12">
    <source>
        <dbReference type="SAM" id="MobiDB-lite"/>
    </source>
</evidence>
<keyword evidence="9 13" id="KW-0472">Membrane</keyword>
<dbReference type="Pfam" id="PF00560">
    <property type="entry name" value="LRR_1"/>
    <property type="match status" value="3"/>
</dbReference>
<keyword evidence="6 14" id="KW-0732">Signal</keyword>
<accession>A0A6P3ZN50</accession>
<evidence type="ECO:0000256" key="9">
    <source>
        <dbReference type="ARBA" id="ARBA00023136"/>
    </source>
</evidence>
<evidence type="ECO:0000256" key="8">
    <source>
        <dbReference type="ARBA" id="ARBA00022989"/>
    </source>
</evidence>
<evidence type="ECO:0000256" key="4">
    <source>
        <dbReference type="ARBA" id="ARBA00022614"/>
    </source>
</evidence>
<evidence type="ECO:0000256" key="13">
    <source>
        <dbReference type="SAM" id="Phobius"/>
    </source>
</evidence>
<dbReference type="SMART" id="SM00365">
    <property type="entry name" value="LRR_SD22"/>
    <property type="match status" value="10"/>
</dbReference>
<feature type="domain" description="Leucine-rich repeat-containing N-terminal plant-type" evidence="15">
    <location>
        <begin position="30"/>
        <end position="68"/>
    </location>
</feature>
<keyword evidence="11" id="KW-0325">Glycoprotein</keyword>
<keyword evidence="7" id="KW-0677">Repeat</keyword>
<dbReference type="InterPro" id="IPR032675">
    <property type="entry name" value="LRR_dom_sf"/>
</dbReference>
<dbReference type="PROSITE" id="PS51450">
    <property type="entry name" value="LRR"/>
    <property type="match status" value="2"/>
</dbReference>
<comment type="subcellular location">
    <subcellularLocation>
        <location evidence="1">Cell membrane</location>
        <topology evidence="1">Single-pass type I membrane protein</topology>
    </subcellularLocation>
</comment>
<comment type="similarity">
    <text evidence="2">Belongs to the RLP family.</text>
</comment>
<keyword evidence="5 13" id="KW-0812">Transmembrane</keyword>
<dbReference type="GO" id="GO:0016020">
    <property type="term" value="C:membrane"/>
    <property type="evidence" value="ECO:0007669"/>
    <property type="project" value="UniProtKB-SubCell"/>
</dbReference>
<dbReference type="PANTHER" id="PTHR48063">
    <property type="entry name" value="LRR RECEPTOR-LIKE KINASE"/>
    <property type="match status" value="1"/>
</dbReference>
<keyword evidence="10" id="KW-0675">Receptor</keyword>
<dbReference type="Gene3D" id="3.80.10.10">
    <property type="entry name" value="Ribonuclease Inhibitor"/>
    <property type="match status" value="5"/>
</dbReference>
<keyword evidence="3" id="KW-1003">Cell membrane</keyword>
<name>A0A6P3ZN50_ZIZJJ</name>
<gene>
    <name evidence="18" type="primary">LOC107413323</name>
</gene>
<organism evidence="17 18">
    <name type="scientific">Ziziphus jujuba</name>
    <name type="common">Chinese jujube</name>
    <name type="synonym">Ziziphus sativa</name>
    <dbReference type="NCBI Taxonomy" id="326968"/>
    <lineage>
        <taxon>Eukaryota</taxon>
        <taxon>Viridiplantae</taxon>
        <taxon>Streptophyta</taxon>
        <taxon>Embryophyta</taxon>
        <taxon>Tracheophyta</taxon>
        <taxon>Spermatophyta</taxon>
        <taxon>Magnoliopsida</taxon>
        <taxon>eudicotyledons</taxon>
        <taxon>Gunneridae</taxon>
        <taxon>Pentapetalae</taxon>
        <taxon>rosids</taxon>
        <taxon>fabids</taxon>
        <taxon>Rosales</taxon>
        <taxon>Rhamnaceae</taxon>
        <taxon>Paliureae</taxon>
        <taxon>Ziziphus</taxon>
    </lineage>
</organism>
<dbReference type="Pfam" id="PF08263">
    <property type="entry name" value="LRRNT_2"/>
    <property type="match status" value="1"/>
</dbReference>
<keyword evidence="4" id="KW-0433">Leucine-rich repeat</keyword>
<dbReference type="AlphaFoldDB" id="A0A6P3ZN50"/>
<dbReference type="InterPro" id="IPR013210">
    <property type="entry name" value="LRR_N_plant-typ"/>
</dbReference>
<dbReference type="InterPro" id="IPR001611">
    <property type="entry name" value="Leu-rich_rpt"/>
</dbReference>
<dbReference type="InterPro" id="IPR046956">
    <property type="entry name" value="RLP23-like"/>
</dbReference>
<dbReference type="SUPFAM" id="SSF52058">
    <property type="entry name" value="L domain-like"/>
    <property type="match status" value="3"/>
</dbReference>
<dbReference type="Pfam" id="PF13516">
    <property type="entry name" value="LRR_6"/>
    <property type="match status" value="1"/>
</dbReference>
<evidence type="ECO:0000256" key="5">
    <source>
        <dbReference type="ARBA" id="ARBA00022692"/>
    </source>
</evidence>
<evidence type="ECO:0000256" key="2">
    <source>
        <dbReference type="ARBA" id="ARBA00009592"/>
    </source>
</evidence>
<proteinExistence type="inferred from homology"/>
<evidence type="ECO:0000256" key="11">
    <source>
        <dbReference type="ARBA" id="ARBA00023180"/>
    </source>
</evidence>
<protein>
    <submittedName>
        <fullName evidence="18">Receptor-like protein EIX2</fullName>
    </submittedName>
</protein>
<dbReference type="InterPro" id="IPR003591">
    <property type="entry name" value="Leu-rich_rpt_typical-subtyp"/>
</dbReference>
<dbReference type="SMART" id="SM00369">
    <property type="entry name" value="LRR_TYP"/>
    <property type="match status" value="10"/>
</dbReference>
<keyword evidence="8 13" id="KW-1133">Transmembrane helix</keyword>
<evidence type="ECO:0000256" key="14">
    <source>
        <dbReference type="SAM" id="SignalP"/>
    </source>
</evidence>
<evidence type="ECO:0000256" key="7">
    <source>
        <dbReference type="ARBA" id="ARBA00022737"/>
    </source>
</evidence>
<feature type="chain" id="PRO_5045113937" evidence="14">
    <location>
        <begin position="24"/>
        <end position="974"/>
    </location>
</feature>
<sequence length="974" mass="107573">MRQSSQSALRVGILCMLMASVAGSNIRCTDTEKRALLSFKQSLVDDSNILSSWESQRDCCKWKGITCNNQTGHVIKLDLHYVSDYYSAEQPLAGEISPSLLQLPYLNYLDLSFNSFEGLRIPSFIGSVSKLKHLKIAGAGFIGTIPDQIGNLSNLHTLDLSRNSAIAVNNLEWLSHLSSLRVLNMSGLNLSEAVSWPQSISKLSSLIELQLSSCNLPNVNPSSLPLLNSSTSLQVLELSDNLLKSSIFSWVVNVSSRLVHVGLMACQVQGTIPDIFTNMVSLEYLDLSYNNLEGGLPRSFQNLCSLESLNLWSSNFSDRLYDSMENLSCAGNTLKHLYLSGNPFWGPFPNLTRFLSLVDLTIDGTKMSGSLPEDLGRLSKLQSLSLVENQLTGSIPDLTGLSSLKMLFLSKNKLNGSVPESMGQLSSLENLDLSSNSLDGVITEAHFLNLSGLKSLDISKNPLSIDLSSDWIPPFQLRDLVIMSCKIGPAFPKWIQTQRKLHTLYITNAGISDSIPNGFWDLSSSLVELNLSFNQIHGKLPNLSSKNCTYFSFDLSSNNLYGPLPPFPPNISTVFLSKNTISGSLSSLFAMETPSLFHLDLSDNLLSGELPNCWIQFQQMLNLNLAKNNFSGKIPHSMGYLQNLAVLRLQDNNFSGELPSLENCTELGVVDLGGNKLTGRIPEWIGKRLSKLIILRLRQNEFNGSLPSSLCNLPALQNLDLSHNRVSGLLPQCLNNLTAMYNEIDVRLILGLVQVVWKGLELEFGENLKYLRSIDISSNYLSGTIPDNLTSLYKLISLNLSRNNLNGSIPEKFGQLHMLESLDLSRNQILGNIPGSFSDLTFLGVLDLSHNNLSGRIPLSTQLQGFNASVYMGNEGLCGKPLTKRCPGDETDEGSSATKGSEHDDIEGDDDGFVSFGFYLSMGVGYFVGFWGIFGPLLLKRSWRNAYFKFLHDAEDWIYVKTRAAKARLMQKRR</sequence>
<dbReference type="PANTHER" id="PTHR48063:SF101">
    <property type="entry name" value="LRR RECEPTOR-LIKE SERINE_THREONINE-PROTEIN KINASE FLS2"/>
    <property type="match status" value="1"/>
</dbReference>
<reference evidence="18" key="1">
    <citation type="submission" date="2025-08" db="UniProtKB">
        <authorList>
            <consortium name="RefSeq"/>
        </authorList>
    </citation>
    <scope>IDENTIFICATION</scope>
    <source>
        <tissue evidence="18">Seedling</tissue>
    </source>
</reference>
<dbReference type="KEGG" id="zju:107413323"/>
<evidence type="ECO:0000259" key="15">
    <source>
        <dbReference type="Pfam" id="PF08263"/>
    </source>
</evidence>
<dbReference type="PRINTS" id="PR00019">
    <property type="entry name" value="LEURICHRPT"/>
</dbReference>
<feature type="region of interest" description="Disordered" evidence="12">
    <location>
        <begin position="884"/>
        <end position="906"/>
    </location>
</feature>
<dbReference type="InParanoid" id="A0A6P3ZN50"/>
<dbReference type="InterPro" id="IPR055414">
    <property type="entry name" value="LRR_R13L4/SHOC2-like"/>
</dbReference>
<dbReference type="Proteomes" id="UP001652623">
    <property type="component" value="Chromosome 8"/>
</dbReference>